<keyword evidence="3" id="KW-1185">Reference proteome</keyword>
<protein>
    <recommendedName>
        <fullName evidence="1">DNA ligase D polymerase domain-containing protein</fullName>
    </recommendedName>
</protein>
<dbReference type="Gene3D" id="3.90.920.10">
    <property type="entry name" value="DNA primase, PRIM domain"/>
    <property type="match status" value="1"/>
</dbReference>
<dbReference type="SUPFAM" id="SSF56747">
    <property type="entry name" value="Prim-pol domain"/>
    <property type="match status" value="1"/>
</dbReference>
<dbReference type="KEGG" id="ppai:E1956_17880"/>
<dbReference type="AlphaFoldDB" id="A0A4P7CT20"/>
<sequence length="254" mass="28391">MRFSFASPYSLCLIPRLACHNAPTRKPCPTATPIIESGFQATHRRPRAGRDETEVAAVRITHPERVIDEQSGLRKIDLVHYFEAIAPHLLPHLHKRLVAIVRAPTGVSGEQFFQKHAKPPQIAHAVRHADLDPGRAPLLTLESARALVGAAQMDAIELHTWNALTTSIEKPDRIIFDLDPDPALDWSRMIEAARLTHELLDELGLRAWCKTSGGKGLHVVVPLARHAGWDEVREFARAVAQQMAKRLPERFRAC</sequence>
<feature type="domain" description="DNA ligase D polymerase" evidence="1">
    <location>
        <begin position="75"/>
        <end position="252"/>
    </location>
</feature>
<evidence type="ECO:0000313" key="2">
    <source>
        <dbReference type="EMBL" id="QBQ99095.1"/>
    </source>
</evidence>
<gene>
    <name evidence="2" type="ORF">E1956_17880</name>
</gene>
<dbReference type="NCBIfam" id="TIGR02778">
    <property type="entry name" value="ligD_pol"/>
    <property type="match status" value="1"/>
</dbReference>
<dbReference type="PANTHER" id="PTHR42705:SF2">
    <property type="entry name" value="BIFUNCTIONAL NON-HOMOLOGOUS END JOINING PROTEIN LIGD"/>
    <property type="match status" value="1"/>
</dbReference>
<proteinExistence type="predicted"/>
<organism evidence="2 3">
    <name type="scientific">Paraburkholderia pallida</name>
    <dbReference type="NCBI Taxonomy" id="2547399"/>
    <lineage>
        <taxon>Bacteria</taxon>
        <taxon>Pseudomonadati</taxon>
        <taxon>Pseudomonadota</taxon>
        <taxon>Betaproteobacteria</taxon>
        <taxon>Burkholderiales</taxon>
        <taxon>Burkholderiaceae</taxon>
        <taxon>Paraburkholderia</taxon>
    </lineage>
</organism>
<dbReference type="InterPro" id="IPR052171">
    <property type="entry name" value="NHEJ_LigD"/>
</dbReference>
<evidence type="ECO:0000259" key="1">
    <source>
        <dbReference type="Pfam" id="PF21686"/>
    </source>
</evidence>
<accession>A0A4P7CT20</accession>
<dbReference type="Pfam" id="PF21686">
    <property type="entry name" value="LigD_Prim-Pol"/>
    <property type="match status" value="1"/>
</dbReference>
<name>A0A4P7CT20_9BURK</name>
<evidence type="ECO:0000313" key="3">
    <source>
        <dbReference type="Proteomes" id="UP000295727"/>
    </source>
</evidence>
<dbReference type="EMBL" id="CP038149">
    <property type="protein sequence ID" value="QBQ99095.1"/>
    <property type="molecule type" value="Genomic_DNA"/>
</dbReference>
<dbReference type="Proteomes" id="UP000295727">
    <property type="component" value="Chromosome 2"/>
</dbReference>
<dbReference type="PANTHER" id="PTHR42705">
    <property type="entry name" value="BIFUNCTIONAL NON-HOMOLOGOUS END JOINING PROTEIN LIGD"/>
    <property type="match status" value="1"/>
</dbReference>
<dbReference type="OrthoDB" id="9802472at2"/>
<reference evidence="2 3" key="1">
    <citation type="submission" date="2019-03" db="EMBL/GenBank/DDBJ databases">
        <title>Paraburkholderia sp. 7MH5, isolated from subtropical forest soil.</title>
        <authorList>
            <person name="Gao Z.-H."/>
            <person name="Qiu L.-H."/>
        </authorList>
    </citation>
    <scope>NUCLEOTIDE SEQUENCE [LARGE SCALE GENOMIC DNA]</scope>
    <source>
        <strain evidence="2 3">7MH5</strain>
    </source>
</reference>
<dbReference type="InterPro" id="IPR014145">
    <property type="entry name" value="LigD_pol_dom"/>
</dbReference>